<keyword evidence="8" id="KW-0044">Antibiotic</keyword>
<keyword evidence="3" id="KW-0964">Secreted</keyword>
<evidence type="ECO:0000313" key="12">
    <source>
        <dbReference type="WBParaSite" id="PSAMB.scaffold10size141368.g42.t1"/>
    </source>
</evidence>
<protein>
    <submittedName>
        <fullName evidence="12">Reelin domain-containing protein</fullName>
    </submittedName>
</protein>
<comment type="subcellular location">
    <subcellularLocation>
        <location evidence="1">Secreted</location>
    </subcellularLocation>
</comment>
<reference evidence="12" key="1">
    <citation type="submission" date="2022-11" db="UniProtKB">
        <authorList>
            <consortium name="WormBaseParasite"/>
        </authorList>
    </citation>
    <scope>IDENTIFICATION</scope>
</reference>
<dbReference type="AlphaFoldDB" id="A0A914ULS6"/>
<dbReference type="GO" id="GO:0045087">
    <property type="term" value="P:innate immune response"/>
    <property type="evidence" value="ECO:0007669"/>
    <property type="project" value="UniProtKB-KW"/>
</dbReference>
<dbReference type="PANTHER" id="PTHR45828">
    <property type="entry name" value="CYTOCHROME B561/FERRIC REDUCTASE TRANSMEMBRANE"/>
    <property type="match status" value="1"/>
</dbReference>
<sequence length="377" mass="41983">MPSYFTALLYLLATAAVPPTTATDASALIETCNTMMPPAADRDPRALPNSSGASPYRVTTLDYNGRPITEYNIADRKPIKVIISGPKFEVFQVQARSLLQPHMRVGQFVPPLPRDSQFLDCDGRPGSSVIHKRRIQRRHPYFFWRPPENNVGPIIFLATVGRSKRTFFTKNRSSFLSPATKEIDVSDANCGNGFGCLRAGETDDCVFARSCKYSFKWKCYFDSVYVDVVEISASSSSFVGLAWAPNQAVICSRQGNNISVQNYYLNGKNQLLLHRTDAPTLLKSAYQNRTMLCRFERPVPSADGHPFFFLFGKLNSDGHPVHANKIKLPLARFCSSADLGIPFPWISYSATTSRQRSSTFTILSALLLSMVFVFISG</sequence>
<keyword evidence="7" id="KW-0391">Immunity</keyword>
<dbReference type="GO" id="GO:0005576">
    <property type="term" value="C:extracellular region"/>
    <property type="evidence" value="ECO:0007669"/>
    <property type="project" value="UniProtKB-SubCell"/>
</dbReference>
<dbReference type="Proteomes" id="UP000887566">
    <property type="component" value="Unplaced"/>
</dbReference>
<evidence type="ECO:0000256" key="1">
    <source>
        <dbReference type="ARBA" id="ARBA00004613"/>
    </source>
</evidence>
<keyword evidence="11" id="KW-1185">Reference proteome</keyword>
<dbReference type="InterPro" id="IPR051237">
    <property type="entry name" value="Ferric-chelate_Red/DefProt"/>
</dbReference>
<dbReference type="InterPro" id="IPR002861">
    <property type="entry name" value="Reeler_dom"/>
</dbReference>
<evidence type="ECO:0000256" key="4">
    <source>
        <dbReference type="ARBA" id="ARBA00022529"/>
    </source>
</evidence>
<evidence type="ECO:0000256" key="6">
    <source>
        <dbReference type="ARBA" id="ARBA00022729"/>
    </source>
</evidence>
<feature type="chain" id="PRO_5037045804" evidence="9">
    <location>
        <begin position="23"/>
        <end position="377"/>
    </location>
</feature>
<evidence type="ECO:0000256" key="3">
    <source>
        <dbReference type="ARBA" id="ARBA00022525"/>
    </source>
</evidence>
<keyword evidence="6 9" id="KW-0732">Signal</keyword>
<proteinExistence type="inferred from homology"/>
<accession>A0A914ULS6</accession>
<name>A0A914ULS6_9BILA</name>
<dbReference type="GO" id="GO:0016020">
    <property type="term" value="C:membrane"/>
    <property type="evidence" value="ECO:0007669"/>
    <property type="project" value="TreeGrafter"/>
</dbReference>
<keyword evidence="4" id="KW-0929">Antimicrobial</keyword>
<feature type="domain" description="Reelin" evidence="10">
    <location>
        <begin position="32"/>
        <end position="169"/>
    </location>
</feature>
<evidence type="ECO:0000256" key="5">
    <source>
        <dbReference type="ARBA" id="ARBA00022588"/>
    </source>
</evidence>
<dbReference type="Gene3D" id="2.60.40.4060">
    <property type="entry name" value="Reeler domain"/>
    <property type="match status" value="1"/>
</dbReference>
<comment type="similarity">
    <text evidence="2">Belongs to the insect defense protein family.</text>
</comment>
<dbReference type="WBParaSite" id="PSAMB.scaffold10size141368.g42.t1">
    <property type="protein sequence ID" value="PSAMB.scaffold10size141368.g42.t1"/>
    <property type="gene ID" value="PSAMB.scaffold10size141368.g42"/>
</dbReference>
<feature type="signal peptide" evidence="9">
    <location>
        <begin position="1"/>
        <end position="22"/>
    </location>
</feature>
<evidence type="ECO:0000256" key="8">
    <source>
        <dbReference type="ARBA" id="ARBA00023022"/>
    </source>
</evidence>
<dbReference type="PANTHER" id="PTHR45828:SF9">
    <property type="entry name" value="CELL WALL INTEGRITY AND STRESS RESPONSE COMPONENT 4-LIKE-RELATED"/>
    <property type="match status" value="1"/>
</dbReference>
<evidence type="ECO:0000256" key="9">
    <source>
        <dbReference type="SAM" id="SignalP"/>
    </source>
</evidence>
<dbReference type="CDD" id="cd08544">
    <property type="entry name" value="Reeler"/>
    <property type="match status" value="1"/>
</dbReference>
<evidence type="ECO:0000313" key="11">
    <source>
        <dbReference type="Proteomes" id="UP000887566"/>
    </source>
</evidence>
<evidence type="ECO:0000256" key="7">
    <source>
        <dbReference type="ARBA" id="ARBA00022859"/>
    </source>
</evidence>
<dbReference type="Pfam" id="PF02014">
    <property type="entry name" value="Reeler"/>
    <property type="match status" value="1"/>
</dbReference>
<organism evidence="11 12">
    <name type="scientific">Plectus sambesii</name>
    <dbReference type="NCBI Taxonomy" id="2011161"/>
    <lineage>
        <taxon>Eukaryota</taxon>
        <taxon>Metazoa</taxon>
        <taxon>Ecdysozoa</taxon>
        <taxon>Nematoda</taxon>
        <taxon>Chromadorea</taxon>
        <taxon>Plectida</taxon>
        <taxon>Plectina</taxon>
        <taxon>Plectoidea</taxon>
        <taxon>Plectidae</taxon>
        <taxon>Plectus</taxon>
    </lineage>
</organism>
<keyword evidence="5" id="KW-0399">Innate immunity</keyword>
<dbReference type="InterPro" id="IPR042307">
    <property type="entry name" value="Reeler_sf"/>
</dbReference>
<evidence type="ECO:0000259" key="10">
    <source>
        <dbReference type="Pfam" id="PF02014"/>
    </source>
</evidence>
<evidence type="ECO:0000256" key="2">
    <source>
        <dbReference type="ARBA" id="ARBA00008501"/>
    </source>
</evidence>
<dbReference type="GO" id="GO:0042742">
    <property type="term" value="P:defense response to bacterium"/>
    <property type="evidence" value="ECO:0007669"/>
    <property type="project" value="UniProtKB-KW"/>
</dbReference>